<dbReference type="Pfam" id="PF13450">
    <property type="entry name" value="NAD_binding_8"/>
    <property type="match status" value="1"/>
</dbReference>
<keyword evidence="3" id="KW-1185">Reference proteome</keyword>
<dbReference type="PANTHER" id="PTHR42923:SF26">
    <property type="entry name" value="FMN REDUCTASE LOT6, PUTATIVE (AFU_ORTHOLOGUE AFUA_7G06600)-RELATED"/>
    <property type="match status" value="1"/>
</dbReference>
<dbReference type="SUPFAM" id="SSF51905">
    <property type="entry name" value="FAD/NAD(P)-binding domain"/>
    <property type="match status" value="1"/>
</dbReference>
<sequence>MVSSLLLLLSYVFVLAHAVSLPSHYTTISRDVVILGGGSSGTYAAVKLVARGRSVVVLDQKGRLGGHVETYIDANGVPHNVGVTLYYNNTINNAYFSLLGVPTGPVAVSSTGGVFLDLATGKTVPRFDPVSQVDSFIPAMLAYTAYVNTTYPYLTLSYENLPYPLPSELLEPFTVFAARHNFTAMLQFFNGIAQNIGNLWELPTYHGIHAVDPKLVDAFLKGFINAASGDNQDIYNAAAAYLGPQNVFLNSTILDVDRSGACFGVQETAASGVCVLSTSPSLSSSANVTTLIKARKLLVAIPPSLRTLTAAHLDLDAHERFLFAKLHGLTYGVTVFSYPGLNSSNSYNNIGTHTPYNLLTLPGAFSYSPIPVGRFISGFGTLEDHGFLDDDVEALIRGEITRMVAHGTAAGNPNDVRFEFLKIHAPFRLIPSAHDVANGAYKDLYALEGRRNTFWTGAAWSEQDSSQIWWWSELSLLPKMEAALHAR</sequence>
<dbReference type="InterPro" id="IPR050464">
    <property type="entry name" value="Zeta_carotene_desat/Oxidored"/>
</dbReference>
<dbReference type="InterPro" id="IPR036188">
    <property type="entry name" value="FAD/NAD-bd_sf"/>
</dbReference>
<dbReference type="Proteomes" id="UP001218218">
    <property type="component" value="Unassembled WGS sequence"/>
</dbReference>
<dbReference type="GO" id="GO:0016491">
    <property type="term" value="F:oxidoreductase activity"/>
    <property type="evidence" value="ECO:0007669"/>
    <property type="project" value="TreeGrafter"/>
</dbReference>
<dbReference type="Gene3D" id="3.50.50.60">
    <property type="entry name" value="FAD/NAD(P)-binding domain"/>
    <property type="match status" value="1"/>
</dbReference>
<gene>
    <name evidence="2" type="ORF">DFH08DRAFT_903869</name>
</gene>
<dbReference type="Gene3D" id="3.30.70.1990">
    <property type="match status" value="1"/>
</dbReference>
<keyword evidence="1" id="KW-0732">Signal</keyword>
<dbReference type="AlphaFoldDB" id="A0AAD7E8Z4"/>
<feature type="signal peptide" evidence="1">
    <location>
        <begin position="1"/>
        <end position="18"/>
    </location>
</feature>
<dbReference type="Gene3D" id="1.10.405.20">
    <property type="match status" value="1"/>
</dbReference>
<evidence type="ECO:0000313" key="3">
    <source>
        <dbReference type="Proteomes" id="UP001218218"/>
    </source>
</evidence>
<proteinExistence type="predicted"/>
<evidence type="ECO:0000256" key="1">
    <source>
        <dbReference type="SAM" id="SignalP"/>
    </source>
</evidence>
<comment type="caution">
    <text evidence="2">The sequence shown here is derived from an EMBL/GenBank/DDBJ whole genome shotgun (WGS) entry which is preliminary data.</text>
</comment>
<name>A0AAD7E8Z4_9AGAR</name>
<accession>A0AAD7E8Z4</accession>
<evidence type="ECO:0000313" key="2">
    <source>
        <dbReference type="EMBL" id="KAJ7303668.1"/>
    </source>
</evidence>
<feature type="chain" id="PRO_5042059902" evidence="1">
    <location>
        <begin position="19"/>
        <end position="487"/>
    </location>
</feature>
<dbReference type="PANTHER" id="PTHR42923">
    <property type="entry name" value="PROTOPORPHYRINOGEN OXIDASE"/>
    <property type="match status" value="1"/>
</dbReference>
<organism evidence="2 3">
    <name type="scientific">Mycena albidolilacea</name>
    <dbReference type="NCBI Taxonomy" id="1033008"/>
    <lineage>
        <taxon>Eukaryota</taxon>
        <taxon>Fungi</taxon>
        <taxon>Dikarya</taxon>
        <taxon>Basidiomycota</taxon>
        <taxon>Agaricomycotina</taxon>
        <taxon>Agaricomycetes</taxon>
        <taxon>Agaricomycetidae</taxon>
        <taxon>Agaricales</taxon>
        <taxon>Marasmiineae</taxon>
        <taxon>Mycenaceae</taxon>
        <taxon>Mycena</taxon>
    </lineage>
</organism>
<reference evidence="2" key="1">
    <citation type="submission" date="2023-03" db="EMBL/GenBank/DDBJ databases">
        <title>Massive genome expansion in bonnet fungi (Mycena s.s.) driven by repeated elements and novel gene families across ecological guilds.</title>
        <authorList>
            <consortium name="Lawrence Berkeley National Laboratory"/>
            <person name="Harder C.B."/>
            <person name="Miyauchi S."/>
            <person name="Viragh M."/>
            <person name="Kuo A."/>
            <person name="Thoen E."/>
            <person name="Andreopoulos B."/>
            <person name="Lu D."/>
            <person name="Skrede I."/>
            <person name="Drula E."/>
            <person name="Henrissat B."/>
            <person name="Morin E."/>
            <person name="Kohler A."/>
            <person name="Barry K."/>
            <person name="LaButti K."/>
            <person name="Morin E."/>
            <person name="Salamov A."/>
            <person name="Lipzen A."/>
            <person name="Mereny Z."/>
            <person name="Hegedus B."/>
            <person name="Baldrian P."/>
            <person name="Stursova M."/>
            <person name="Weitz H."/>
            <person name="Taylor A."/>
            <person name="Grigoriev I.V."/>
            <person name="Nagy L.G."/>
            <person name="Martin F."/>
            <person name="Kauserud H."/>
        </authorList>
    </citation>
    <scope>NUCLEOTIDE SEQUENCE</scope>
    <source>
        <strain evidence="2">CBHHK002</strain>
    </source>
</reference>
<dbReference type="EMBL" id="JARIHO010000104">
    <property type="protein sequence ID" value="KAJ7303668.1"/>
    <property type="molecule type" value="Genomic_DNA"/>
</dbReference>
<protein>
    <submittedName>
        <fullName evidence="2">Uncharacterized protein</fullName>
    </submittedName>
</protein>